<dbReference type="AlphaFoldDB" id="A0A9X2GL44"/>
<dbReference type="EMBL" id="JAMZEB010000002">
    <property type="protein sequence ID" value="MCP2359780.1"/>
    <property type="molecule type" value="Genomic_DNA"/>
</dbReference>
<sequence length="139" mass="16398">MRLTNDQRAALRADRLTRDKRERERRATTFAEIAHHAGTCQDRRNCLLCKAFRLLVEYIPEPTVREDYANIRHQLDEQRERLERIRDVHQNLSEAARLGTPLARTVHDAAWVVLVRLANAWHGEEVEDPYTPLKPDYFI</sequence>
<dbReference type="Proteomes" id="UP001139648">
    <property type="component" value="Unassembled WGS sequence"/>
</dbReference>
<comment type="caution">
    <text evidence="3">The sequence shown here is derived from an EMBL/GenBank/DDBJ whole genome shotgun (WGS) entry which is preliminary data.</text>
</comment>
<gene>
    <name evidence="3" type="ORF">HD597_006800</name>
</gene>
<dbReference type="RefSeq" id="WP_253747197.1">
    <property type="nucleotide sequence ID" value="NZ_BAABKA010000035.1"/>
</dbReference>
<keyword evidence="4" id="KW-1185">Reference proteome</keyword>
<feature type="compositionally biased region" description="Basic and acidic residues" evidence="2">
    <location>
        <begin position="9"/>
        <end position="24"/>
    </location>
</feature>
<evidence type="ECO:0000313" key="4">
    <source>
        <dbReference type="Proteomes" id="UP001139648"/>
    </source>
</evidence>
<name>A0A9X2GL44_9ACTN</name>
<protein>
    <submittedName>
        <fullName evidence="3">Uncharacterized protein</fullName>
    </submittedName>
</protein>
<evidence type="ECO:0000313" key="3">
    <source>
        <dbReference type="EMBL" id="MCP2359780.1"/>
    </source>
</evidence>
<evidence type="ECO:0000256" key="1">
    <source>
        <dbReference type="SAM" id="Coils"/>
    </source>
</evidence>
<organism evidence="3 4">
    <name type="scientific">Nonomuraea thailandensis</name>
    <dbReference type="NCBI Taxonomy" id="1188745"/>
    <lineage>
        <taxon>Bacteria</taxon>
        <taxon>Bacillati</taxon>
        <taxon>Actinomycetota</taxon>
        <taxon>Actinomycetes</taxon>
        <taxon>Streptosporangiales</taxon>
        <taxon>Streptosporangiaceae</taxon>
        <taxon>Nonomuraea</taxon>
    </lineage>
</organism>
<evidence type="ECO:0000256" key="2">
    <source>
        <dbReference type="SAM" id="MobiDB-lite"/>
    </source>
</evidence>
<feature type="coiled-coil region" evidence="1">
    <location>
        <begin position="65"/>
        <end position="95"/>
    </location>
</feature>
<reference evidence="3" key="1">
    <citation type="submission" date="2022-06" db="EMBL/GenBank/DDBJ databases">
        <title>Sequencing the genomes of 1000 actinobacteria strains.</title>
        <authorList>
            <person name="Klenk H.-P."/>
        </authorList>
    </citation>
    <scope>NUCLEOTIDE SEQUENCE</scope>
    <source>
        <strain evidence="3">DSM 46694</strain>
    </source>
</reference>
<proteinExistence type="predicted"/>
<keyword evidence="1" id="KW-0175">Coiled coil</keyword>
<feature type="region of interest" description="Disordered" evidence="2">
    <location>
        <begin position="1"/>
        <end position="24"/>
    </location>
</feature>
<accession>A0A9X2GL44</accession>